<evidence type="ECO:0000313" key="2">
    <source>
        <dbReference type="EMBL" id="SMF17030.1"/>
    </source>
</evidence>
<dbReference type="GO" id="GO:0016405">
    <property type="term" value="F:CoA-ligase activity"/>
    <property type="evidence" value="ECO:0007669"/>
    <property type="project" value="TreeGrafter"/>
</dbReference>
<dbReference type="AlphaFoldDB" id="A0A1Y6BT89"/>
<dbReference type="InterPro" id="IPR042099">
    <property type="entry name" value="ANL_N_sf"/>
</dbReference>
<keyword evidence="2" id="KW-0436">Ligase</keyword>
<proteinExistence type="predicted"/>
<sequence length="565" mass="61327">MSKPLPCQPHSLEARQRLHADPELGCGNFLFKVLEQPVDRGGALFFLEQPWRSPAGIVYASLTLVQLCEAVADLTAWYWRQGVRAGHVVCVYTEEGLSQFLHALALISLRAIPAPVSWRMRPEIALTYHRKYQFDFFTFDGHGQAHALQQLGATDVRFLDADTSGADVPPDGGAAFPPWPAHFDAQDETIMICHSSGTTGIPKAVLFGHQQFFFGKRDRLLHFPQCNEERMVSALPHSHSAGFSYLMTAVLLGMPTLVLSQLASPAVAARIAEFAPTVLAAFPQTYAALADAALKPGALPSLRRCYNTGDTAHEAHVRALLTAAPKATFHDGFGASELGMALFTKVSSLESGIAGDRCVGHPVPFATARILDDEGKALPPGQIGYVALRSGAITPGYYRDPSLTKRCRTPDGDWLTGDVGYLDEAGAFYHLDRAVDVIATSRGTAYSLVLEEAVLKSATVPDVTVTGIPLSPKTTQMVTAFVSVPPEQAERCCHTVLDQLDDLLRQRLGGPVPACVVNCLPDQPLATGTTGKALKRTIREEFWAHHQAYEEGQKTSFDLAVFRNL</sequence>
<dbReference type="Pfam" id="PF00501">
    <property type="entry name" value="AMP-binding"/>
    <property type="match status" value="1"/>
</dbReference>
<dbReference type="Gene3D" id="3.40.50.12780">
    <property type="entry name" value="N-terminal domain of ligase-like"/>
    <property type="match status" value="1"/>
</dbReference>
<accession>A0A1Y6BT89</accession>
<organism evidence="2 3">
    <name type="scientific">Pseudogulbenkiania subflava DSM 22618</name>
    <dbReference type="NCBI Taxonomy" id="1123014"/>
    <lineage>
        <taxon>Bacteria</taxon>
        <taxon>Pseudomonadati</taxon>
        <taxon>Pseudomonadota</taxon>
        <taxon>Betaproteobacteria</taxon>
        <taxon>Neisseriales</taxon>
        <taxon>Chromobacteriaceae</taxon>
        <taxon>Pseudogulbenkiania</taxon>
    </lineage>
</organism>
<dbReference type="PROSITE" id="PS00455">
    <property type="entry name" value="AMP_BINDING"/>
    <property type="match status" value="1"/>
</dbReference>
<dbReference type="SUPFAM" id="SSF56801">
    <property type="entry name" value="Acetyl-CoA synthetase-like"/>
    <property type="match status" value="1"/>
</dbReference>
<name>A0A1Y6BT89_9NEIS</name>
<keyword evidence="3" id="KW-1185">Reference proteome</keyword>
<dbReference type="EMBL" id="FXAG01000007">
    <property type="protein sequence ID" value="SMF17030.1"/>
    <property type="molecule type" value="Genomic_DNA"/>
</dbReference>
<evidence type="ECO:0000313" key="3">
    <source>
        <dbReference type="Proteomes" id="UP000192920"/>
    </source>
</evidence>
<dbReference type="InterPro" id="IPR020845">
    <property type="entry name" value="AMP-binding_CS"/>
</dbReference>
<protein>
    <submittedName>
        <fullName evidence="2">Acyl-CoA synthetase (AMP-forming)/AMP-acid ligase II</fullName>
    </submittedName>
</protein>
<reference evidence="3" key="1">
    <citation type="submission" date="2017-04" db="EMBL/GenBank/DDBJ databases">
        <authorList>
            <person name="Varghese N."/>
            <person name="Submissions S."/>
        </authorList>
    </citation>
    <scope>NUCLEOTIDE SEQUENCE [LARGE SCALE GENOMIC DNA]</scope>
    <source>
        <strain evidence="3">DSM 22618</strain>
    </source>
</reference>
<dbReference type="InterPro" id="IPR000873">
    <property type="entry name" value="AMP-dep_synth/lig_dom"/>
</dbReference>
<dbReference type="Proteomes" id="UP000192920">
    <property type="component" value="Unassembled WGS sequence"/>
</dbReference>
<dbReference type="CDD" id="cd04433">
    <property type="entry name" value="AFD_class_I"/>
    <property type="match status" value="1"/>
</dbReference>
<evidence type="ECO:0000259" key="1">
    <source>
        <dbReference type="Pfam" id="PF00501"/>
    </source>
</evidence>
<gene>
    <name evidence="2" type="ORF">SAMN02745746_01683</name>
</gene>
<dbReference type="STRING" id="1123014.SAMN02745746_01683"/>
<dbReference type="RefSeq" id="WP_085275977.1">
    <property type="nucleotide sequence ID" value="NZ_FXAG01000007.1"/>
</dbReference>
<feature type="domain" description="AMP-dependent synthetase/ligase" evidence="1">
    <location>
        <begin position="59"/>
        <end position="398"/>
    </location>
</feature>
<dbReference type="PANTHER" id="PTHR24096">
    <property type="entry name" value="LONG-CHAIN-FATTY-ACID--COA LIGASE"/>
    <property type="match status" value="1"/>
</dbReference>